<accession>A0A974XGW8</accession>
<proteinExistence type="predicted"/>
<organism evidence="1 2">
    <name type="scientific">Alkalibacter rhizosphaerae</name>
    <dbReference type="NCBI Taxonomy" id="2815577"/>
    <lineage>
        <taxon>Bacteria</taxon>
        <taxon>Bacillati</taxon>
        <taxon>Bacillota</taxon>
        <taxon>Clostridia</taxon>
        <taxon>Eubacteriales</taxon>
        <taxon>Eubacteriaceae</taxon>
        <taxon>Alkalibacter</taxon>
    </lineage>
</organism>
<name>A0A974XGW8_9FIRM</name>
<sequence>MLVFLTLIVFVLFQVGQEIGWFPKESYTARDFGIETLKSPIDYNENGKDDYTDLLQGAKIDAKNKPRYDGTYLPDGYPPDDVGVCSDVIWRAFKEAGYSLRAMVDQDIALRLDSYPRIDKPDTNIDFRRVVNLRVFFERYAESLTMDPMQIQEWQPGDIVIFGEDKHIGLISDKRNRDGIAYVLHNGGQSNREEDYLLRGDITGHYRFDASKVPEHVFKAWGEGPDESQ</sequence>
<dbReference type="KEGG" id="alka:J0B03_03720"/>
<dbReference type="AlphaFoldDB" id="A0A974XGW8"/>
<dbReference type="InterPro" id="IPR009706">
    <property type="entry name" value="DUF1287"/>
</dbReference>
<keyword evidence="2" id="KW-1185">Reference proteome</keyword>
<reference evidence="1" key="1">
    <citation type="submission" date="2021-03" db="EMBL/GenBank/DDBJ databases">
        <title>Alkalibacter marinus sp. nov., isolated from tidal flat sediment.</title>
        <authorList>
            <person name="Namirimu T."/>
            <person name="Yang J.-A."/>
            <person name="Yang S.-H."/>
            <person name="Kim Y.-J."/>
            <person name="Kwon K.K."/>
        </authorList>
    </citation>
    <scope>NUCLEOTIDE SEQUENCE</scope>
    <source>
        <strain evidence="1">ES005</strain>
    </source>
</reference>
<dbReference type="Proteomes" id="UP000663499">
    <property type="component" value="Chromosome"/>
</dbReference>
<dbReference type="EMBL" id="CP071444">
    <property type="protein sequence ID" value="QSX09647.1"/>
    <property type="molecule type" value="Genomic_DNA"/>
</dbReference>
<protein>
    <submittedName>
        <fullName evidence="1">DUF1287 domain-containing protein</fullName>
    </submittedName>
</protein>
<evidence type="ECO:0000313" key="1">
    <source>
        <dbReference type="EMBL" id="QSX09647.1"/>
    </source>
</evidence>
<dbReference type="Pfam" id="PF06940">
    <property type="entry name" value="DUF1287"/>
    <property type="match status" value="1"/>
</dbReference>
<gene>
    <name evidence="1" type="ORF">J0B03_03720</name>
</gene>
<evidence type="ECO:0000313" key="2">
    <source>
        <dbReference type="Proteomes" id="UP000663499"/>
    </source>
</evidence>